<organism evidence="1 2">
    <name type="scientific">Wickerhamomyces ciferrii (strain ATCC 14091 / BCRC 22168 / CBS 111 / JCM 3599 / NBRC 0793 / NRRL Y-1031 F-60-10)</name>
    <name type="common">Yeast</name>
    <name type="synonym">Pichia ciferrii</name>
    <dbReference type="NCBI Taxonomy" id="1206466"/>
    <lineage>
        <taxon>Eukaryota</taxon>
        <taxon>Fungi</taxon>
        <taxon>Dikarya</taxon>
        <taxon>Ascomycota</taxon>
        <taxon>Saccharomycotina</taxon>
        <taxon>Saccharomycetes</taxon>
        <taxon>Phaffomycetales</taxon>
        <taxon>Wickerhamomycetaceae</taxon>
        <taxon>Wickerhamomyces</taxon>
    </lineage>
</organism>
<comment type="caution">
    <text evidence="1">The sequence shown here is derived from an EMBL/GenBank/DDBJ whole genome shotgun (WGS) entry which is preliminary data.</text>
</comment>
<reference evidence="1 2" key="1">
    <citation type="journal article" date="2012" name="Eukaryot. Cell">
        <title>Draft genome sequence of Wickerhamomyces ciferrii NRRL Y-1031 F-60-10.</title>
        <authorList>
            <person name="Schneider J."/>
            <person name="Andrea H."/>
            <person name="Blom J."/>
            <person name="Jaenicke S."/>
            <person name="Ruckert C."/>
            <person name="Schorsch C."/>
            <person name="Szczepanowski R."/>
            <person name="Farwick M."/>
            <person name="Goesmann A."/>
            <person name="Puhler A."/>
            <person name="Schaffer S."/>
            <person name="Tauch A."/>
            <person name="Kohler T."/>
            <person name="Brinkrolf K."/>
        </authorList>
    </citation>
    <scope>NUCLEOTIDE SEQUENCE [LARGE SCALE GENOMIC DNA]</scope>
    <source>
        <strain evidence="2">ATCC 14091 / BCRC 22168 / CBS 111 / JCM 3599 / NBRC 0793 / NRRL Y-1031 F-60-10</strain>
    </source>
</reference>
<dbReference type="EMBL" id="CAIF01000076">
    <property type="protein sequence ID" value="CCH43382.1"/>
    <property type="molecule type" value="Genomic_DNA"/>
</dbReference>
<protein>
    <recommendedName>
        <fullName evidence="3">F-box domain-containing protein</fullName>
    </recommendedName>
</protein>
<evidence type="ECO:0000313" key="2">
    <source>
        <dbReference type="Proteomes" id="UP000009328"/>
    </source>
</evidence>
<accession>K0KMF4</accession>
<gene>
    <name evidence="1" type="ORF">BN7_2930</name>
</gene>
<dbReference type="InParanoid" id="K0KMF4"/>
<dbReference type="SUPFAM" id="SSF52058">
    <property type="entry name" value="L domain-like"/>
    <property type="match status" value="1"/>
</dbReference>
<keyword evidence="2" id="KW-1185">Reference proteome</keyword>
<sequence>MSLLTLFPDNVLVEVLLNLSPYDINNLYSIESVSKRLVNFISLTKDTNDLTVFNNVPKESQLLLPKNSKRFAIKRGYIQLFEFKDAKSYTEKISKLYDSTPKFIVFPGTDHGPAIDKLVDVNKCFGRNPKSSFHYFMFEPKFIRQWDVICYPEYFHFPNLIDIELRGSKIISDKKQKFFNYNNAESLIIMNSEINLSKRFFSAIDFERNDPLEKLTVFDSNPNDLNLFNQTFKNITDMELVLDEFDNYDPFIFDKSFKITGCDFLNLKSLKIKCSSGGIIEKSSFPNLKALSICQKASTIEGHKIERIFLKNLKLPELIDFEWISSFSSPIIGRDFEAPKLGLLRLYINKDFQKSNPHKGWEDSRDFTNISGLVSIIPEYLVIDCPLILKAFNSLGALRYIRNLFFCAEYISLKEISVFEGLKFDNLINLAFYDIEFDDTTEATKAILPIFQAPSLNQFMIRTSEIKRVLNDIRGLKSLKSSKELVLDAKYNDVVEIYGSEVPRELEKLLIEASSYDQQIFITGRFESLKYLIIKSSESRSSEISIRISAPNLVKLDANGHNLKNLELFDCLKLKIICADKAERVHTHEDLPSLKYLNILDTKDADEIHVKASNLKHIKTPLNGKAKIQMADITGSDQKRQKLEVSNTQNKYEISELVDDEFKIHPLLDVISKKFKLDSDVVMNSSYDYSC</sequence>
<evidence type="ECO:0008006" key="3">
    <source>
        <dbReference type="Google" id="ProtNLM"/>
    </source>
</evidence>
<name>K0KMF4_WICCF</name>
<dbReference type="HOGENOM" id="CLU_430343_0_0_1"/>
<dbReference type="Proteomes" id="UP000009328">
    <property type="component" value="Unassembled WGS sequence"/>
</dbReference>
<dbReference type="AlphaFoldDB" id="K0KMF4"/>
<proteinExistence type="predicted"/>
<evidence type="ECO:0000313" key="1">
    <source>
        <dbReference type="EMBL" id="CCH43382.1"/>
    </source>
</evidence>